<dbReference type="RefSeq" id="WP_008474873.1">
    <property type="nucleotide sequence ID" value="NZ_CAGS01000046.1"/>
</dbReference>
<keyword evidence="2" id="KW-1185">Reference proteome</keyword>
<comment type="caution">
    <text evidence="1">The sequence shown here is derived from an EMBL/GenBank/DDBJ whole genome shotgun (WGS) entry which is preliminary data.</text>
</comment>
<organism evidence="1 2">
    <name type="scientific">Nitrolancea hollandica Lb</name>
    <dbReference type="NCBI Taxonomy" id="1129897"/>
    <lineage>
        <taxon>Bacteria</taxon>
        <taxon>Pseudomonadati</taxon>
        <taxon>Thermomicrobiota</taxon>
        <taxon>Thermomicrobia</taxon>
        <taxon>Sphaerobacterales</taxon>
        <taxon>Sphaerobacterineae</taxon>
        <taxon>Sphaerobacteraceae</taxon>
        <taxon>Nitrolancea</taxon>
    </lineage>
</organism>
<proteinExistence type="predicted"/>
<sequence>MVQTLTDIESVLPRLICPNCFRSHLEAVLRCDLDRRDCLPAVHCISCGYSFGPNIVERELEAFQRLAAEMPCPSCGRSSRVEFRCTLWDRQCSYVLVCNRCLERYELHI</sequence>
<reference evidence="1 2" key="1">
    <citation type="journal article" date="2012" name="ISME J.">
        <title>Nitrification expanded: discovery, physiology and genomics of a nitrite-oxidizing bacterium from the phylum Chloroflexi.</title>
        <authorList>
            <person name="Sorokin D.Y."/>
            <person name="Lucker S."/>
            <person name="Vejmelkova D."/>
            <person name="Kostrikina N.A."/>
            <person name="Kleerebezem R."/>
            <person name="Rijpstra W.I."/>
            <person name="Damste J.S."/>
            <person name="Le Paslier D."/>
            <person name="Muyzer G."/>
            <person name="Wagner M."/>
            <person name="van Loosdrecht M.C."/>
            <person name="Daims H."/>
        </authorList>
    </citation>
    <scope>NUCLEOTIDE SEQUENCE [LARGE SCALE GENOMIC DNA]</scope>
    <source>
        <strain evidence="2">none</strain>
    </source>
</reference>
<dbReference type="EMBL" id="CAGS01000046">
    <property type="protein sequence ID" value="CCF82645.1"/>
    <property type="molecule type" value="Genomic_DNA"/>
</dbReference>
<name>I4ED83_9BACT</name>
<protein>
    <submittedName>
        <fullName evidence="1">Uncharacterized protein</fullName>
    </submittedName>
</protein>
<dbReference type="Proteomes" id="UP000004221">
    <property type="component" value="Unassembled WGS sequence"/>
</dbReference>
<evidence type="ECO:0000313" key="2">
    <source>
        <dbReference type="Proteomes" id="UP000004221"/>
    </source>
</evidence>
<evidence type="ECO:0000313" key="1">
    <source>
        <dbReference type="EMBL" id="CCF82645.1"/>
    </source>
</evidence>
<accession>I4ED83</accession>
<dbReference type="AlphaFoldDB" id="I4ED83"/>
<gene>
    <name evidence="1" type="ORF">NITHO_140027</name>
</gene>